<evidence type="ECO:0000313" key="1">
    <source>
        <dbReference type="EMBL" id="KAG9472097.1"/>
    </source>
</evidence>
<protein>
    <submittedName>
        <fullName evidence="1">Uncharacterized protein</fullName>
    </submittedName>
</protein>
<evidence type="ECO:0000313" key="2">
    <source>
        <dbReference type="Proteomes" id="UP000770717"/>
    </source>
</evidence>
<proteinExistence type="predicted"/>
<sequence length="74" mass="8421">MYIPQVSARDPACISHKDPRIYIPRVSARDPACISRRRPHLYILRVSRGDPACMLPRSVLKTPHVYPAGQRSIL</sequence>
<reference evidence="1" key="1">
    <citation type="thesis" date="2020" institute="ProQuest LLC" country="789 East Eisenhower Parkway, Ann Arbor, MI, USA">
        <title>Comparative Genomics and Chromosome Evolution.</title>
        <authorList>
            <person name="Mudd A.B."/>
        </authorList>
    </citation>
    <scope>NUCLEOTIDE SEQUENCE</scope>
    <source>
        <strain evidence="1">HN-11 Male</strain>
        <tissue evidence="1">Kidney and liver</tissue>
    </source>
</reference>
<dbReference type="EMBL" id="WNTK01000074">
    <property type="protein sequence ID" value="KAG9472097.1"/>
    <property type="molecule type" value="Genomic_DNA"/>
</dbReference>
<name>A0A8J6EMB2_ELECQ</name>
<keyword evidence="2" id="KW-1185">Reference proteome</keyword>
<dbReference type="Proteomes" id="UP000770717">
    <property type="component" value="Unassembled WGS sequence"/>
</dbReference>
<organism evidence="1 2">
    <name type="scientific">Eleutherodactylus coqui</name>
    <name type="common">Puerto Rican coqui</name>
    <dbReference type="NCBI Taxonomy" id="57060"/>
    <lineage>
        <taxon>Eukaryota</taxon>
        <taxon>Metazoa</taxon>
        <taxon>Chordata</taxon>
        <taxon>Craniata</taxon>
        <taxon>Vertebrata</taxon>
        <taxon>Euteleostomi</taxon>
        <taxon>Amphibia</taxon>
        <taxon>Batrachia</taxon>
        <taxon>Anura</taxon>
        <taxon>Neobatrachia</taxon>
        <taxon>Hyloidea</taxon>
        <taxon>Eleutherodactylidae</taxon>
        <taxon>Eleutherodactylinae</taxon>
        <taxon>Eleutherodactylus</taxon>
        <taxon>Eleutherodactylus</taxon>
    </lineage>
</organism>
<comment type="caution">
    <text evidence="1">The sequence shown here is derived from an EMBL/GenBank/DDBJ whole genome shotgun (WGS) entry which is preliminary data.</text>
</comment>
<gene>
    <name evidence="1" type="ORF">GDO78_021226</name>
</gene>
<dbReference type="AlphaFoldDB" id="A0A8J6EMB2"/>
<accession>A0A8J6EMB2</accession>